<keyword evidence="1" id="KW-0547">Nucleotide-binding</keyword>
<dbReference type="InterPro" id="IPR027417">
    <property type="entry name" value="P-loop_NTPase"/>
</dbReference>
<name>A0ABS0H747_9ACTN</name>
<accession>A0ABS0H747</accession>
<sequence>MDVLERAGALDELDDLLGASAAEGRIAIVSGEAGSGKSTLVGVFADTVAAHGRLVWGRCDPLLTPRALGPLHDIGRQVGGALAERLGRVDADQRRDGVFDAFLDVLDGPGSRPCPVVVIEDLHWADEATLDLLGYLGRRLSRCRALLVLTYREDEVGPLHPLHRVLAGLPRAVTRRLSLAPLSMTAVAHLARHTGRSPADIYEVTGGNPLLVTEVLASAGSAIPATVTDLVLGRLATVSAPARQVAALVSTVPSGAEPALLDSCPATAVEECLARGVLVAAGDRVAFRHELLRRAMEQSLSPVRRAALHATVLAALTRRPGVDPARLVHHAHHADDAAAVLHWAPVAARRATAVRAYRQAADHYATALPRSVGLAPEHRAHLLESYSYAAYLAGLAEAALDARREALALREDTGDVVRTGDDLRWVSRLAWWTGRTEEARAVARQAIQVLGGVPPGRELAMAYSNLSQLHMLANEEAEAIEWGDRALALARECDDVETQAHALVNVGSARLQRGEDRGATELTRAHTLAAAAGLDDHAARALVNLATTTTDRWDFGTALDVLDRALRFTSARNLDGYARHLLGHRARIRLAQGDWSAAHADAEQALAGVDAPGVSLVPALAVLGSLRSRRGEPQARALLENAATLARRAGEIQFLVPATAALAEH</sequence>
<dbReference type="InterPro" id="IPR041664">
    <property type="entry name" value="AAA_16"/>
</dbReference>
<feature type="non-terminal residue" evidence="4">
    <location>
        <position position="665"/>
    </location>
</feature>
<evidence type="ECO:0000256" key="1">
    <source>
        <dbReference type="ARBA" id="ARBA00022741"/>
    </source>
</evidence>
<dbReference type="PANTHER" id="PTHR16305:SF35">
    <property type="entry name" value="TRANSCRIPTIONAL ACTIVATOR DOMAIN"/>
    <property type="match status" value="1"/>
</dbReference>
<dbReference type="SUPFAM" id="SSF48452">
    <property type="entry name" value="TPR-like"/>
    <property type="match status" value="2"/>
</dbReference>
<comment type="caution">
    <text evidence="4">The sequence shown here is derived from an EMBL/GenBank/DDBJ whole genome shotgun (WGS) entry which is preliminary data.</text>
</comment>
<keyword evidence="2" id="KW-0067">ATP-binding</keyword>
<evidence type="ECO:0000259" key="3">
    <source>
        <dbReference type="Pfam" id="PF13191"/>
    </source>
</evidence>
<proteinExistence type="predicted"/>
<gene>
    <name evidence="4" type="ORF">I0C86_34235</name>
</gene>
<dbReference type="Gene3D" id="1.25.40.10">
    <property type="entry name" value="Tetratricopeptide repeat domain"/>
    <property type="match status" value="2"/>
</dbReference>
<feature type="domain" description="Orc1-like AAA ATPase" evidence="3">
    <location>
        <begin position="5"/>
        <end position="148"/>
    </location>
</feature>
<evidence type="ECO:0000313" key="4">
    <source>
        <dbReference type="EMBL" id="MBF9133959.1"/>
    </source>
</evidence>
<keyword evidence="5" id="KW-1185">Reference proteome</keyword>
<protein>
    <submittedName>
        <fullName evidence="4">AAA family ATPase</fullName>
    </submittedName>
</protein>
<dbReference type="Proteomes" id="UP000638560">
    <property type="component" value="Unassembled WGS sequence"/>
</dbReference>
<dbReference type="EMBL" id="JADPUN010000306">
    <property type="protein sequence ID" value="MBF9133959.1"/>
    <property type="molecule type" value="Genomic_DNA"/>
</dbReference>
<evidence type="ECO:0000256" key="2">
    <source>
        <dbReference type="ARBA" id="ARBA00022840"/>
    </source>
</evidence>
<dbReference type="RefSeq" id="WP_196205455.1">
    <property type="nucleotide sequence ID" value="NZ_JADPUN010000306.1"/>
</dbReference>
<evidence type="ECO:0000313" key="5">
    <source>
        <dbReference type="Proteomes" id="UP000638560"/>
    </source>
</evidence>
<dbReference type="SUPFAM" id="SSF52540">
    <property type="entry name" value="P-loop containing nucleoside triphosphate hydrolases"/>
    <property type="match status" value="1"/>
</dbReference>
<organism evidence="4 5">
    <name type="scientific">Plantactinospora alkalitolerans</name>
    <dbReference type="NCBI Taxonomy" id="2789879"/>
    <lineage>
        <taxon>Bacteria</taxon>
        <taxon>Bacillati</taxon>
        <taxon>Actinomycetota</taxon>
        <taxon>Actinomycetes</taxon>
        <taxon>Micromonosporales</taxon>
        <taxon>Micromonosporaceae</taxon>
        <taxon>Plantactinospora</taxon>
    </lineage>
</organism>
<dbReference type="Pfam" id="PF13191">
    <property type="entry name" value="AAA_16"/>
    <property type="match status" value="1"/>
</dbReference>
<dbReference type="PANTHER" id="PTHR16305">
    <property type="entry name" value="TESTICULAR SOLUBLE ADENYLYL CYCLASE"/>
    <property type="match status" value="1"/>
</dbReference>
<dbReference type="InterPro" id="IPR011990">
    <property type="entry name" value="TPR-like_helical_dom_sf"/>
</dbReference>
<reference evidence="4 5" key="1">
    <citation type="submission" date="2020-11" db="EMBL/GenBank/DDBJ databases">
        <title>A novel isolate from a Black sea contaminated sediment with potential to produce alkanes: Plantactinospora alkalitolerans sp. nov.</title>
        <authorList>
            <person name="Carro L."/>
            <person name="Veyisoglu A."/>
            <person name="Guven K."/>
            <person name="Schumann P."/>
            <person name="Klenk H.-P."/>
            <person name="Sahin N."/>
        </authorList>
    </citation>
    <scope>NUCLEOTIDE SEQUENCE [LARGE SCALE GENOMIC DNA]</scope>
    <source>
        <strain evidence="4 5">S1510</strain>
    </source>
</reference>